<keyword evidence="2" id="KW-1185">Reference proteome</keyword>
<name>A0A927CZ22_9BACI</name>
<protein>
    <submittedName>
        <fullName evidence="1">Uncharacterized protein</fullName>
    </submittedName>
</protein>
<dbReference type="InterPro" id="IPR036291">
    <property type="entry name" value="NAD(P)-bd_dom_sf"/>
</dbReference>
<organism evidence="1 2">
    <name type="scientific">Peribacillus faecalis</name>
    <dbReference type="NCBI Taxonomy" id="2772559"/>
    <lineage>
        <taxon>Bacteria</taxon>
        <taxon>Bacillati</taxon>
        <taxon>Bacillota</taxon>
        <taxon>Bacilli</taxon>
        <taxon>Bacillales</taxon>
        <taxon>Bacillaceae</taxon>
        <taxon>Peribacillus</taxon>
    </lineage>
</organism>
<evidence type="ECO:0000313" key="1">
    <source>
        <dbReference type="EMBL" id="MBD3110326.1"/>
    </source>
</evidence>
<dbReference type="AlphaFoldDB" id="A0A927CZ22"/>
<dbReference type="EMBL" id="JACXSI010000066">
    <property type="protein sequence ID" value="MBD3110326.1"/>
    <property type="molecule type" value="Genomic_DNA"/>
</dbReference>
<dbReference type="Proteomes" id="UP000602076">
    <property type="component" value="Unassembled WGS sequence"/>
</dbReference>
<gene>
    <name evidence="1" type="ORF">IEO70_18530</name>
</gene>
<proteinExistence type="predicted"/>
<comment type="caution">
    <text evidence="1">The sequence shown here is derived from an EMBL/GenBank/DDBJ whole genome shotgun (WGS) entry which is preliminary data.</text>
</comment>
<dbReference type="RefSeq" id="WP_190999857.1">
    <property type="nucleotide sequence ID" value="NZ_JACXSI010000066.1"/>
</dbReference>
<reference evidence="1" key="1">
    <citation type="submission" date="2020-09" db="EMBL/GenBank/DDBJ databases">
        <title>Bacillus faecalis sp. nov., a moderately halophilic bacterium isolated from cow faeces.</title>
        <authorList>
            <person name="Jiang L."/>
            <person name="Lee J."/>
        </authorList>
    </citation>
    <scope>NUCLEOTIDE SEQUENCE</scope>
    <source>
        <strain evidence="1">AGMB 02131</strain>
    </source>
</reference>
<accession>A0A927CZ22</accession>
<sequence>MKNVVYGVYRFLGFHICSYLLENGEEVVGYDWDPEDMQAEEKQLMIGRNANFSYCDEQWTSESEAQLLICLFDYLQNPINTENQFQQIIDDLDLFLEKIQKERTEIVVFLPEQVLDHFHCTLSEWRIKMNQDYAVRYVYVSELYGPWLPSFNAMTKIMRKEKTVLKENMSKYIYIDDFLRSWKDLMAINKSEIIVAGKQNEQWQQDLKLYVAERGLVFAEQDYCEIEADLLIEAKTSLVEGIKLMEEHEAMLNMLRKRF</sequence>
<dbReference type="SUPFAM" id="SSF51735">
    <property type="entry name" value="NAD(P)-binding Rossmann-fold domains"/>
    <property type="match status" value="1"/>
</dbReference>
<evidence type="ECO:0000313" key="2">
    <source>
        <dbReference type="Proteomes" id="UP000602076"/>
    </source>
</evidence>